<reference evidence="3" key="1">
    <citation type="submission" date="2021-01" db="EMBL/GenBank/DDBJ databases">
        <authorList>
            <consortium name="Genoscope - CEA"/>
            <person name="William W."/>
        </authorList>
    </citation>
    <scope>NUCLEOTIDE SEQUENCE</scope>
</reference>
<name>A0A816T949_BRANA</name>
<keyword evidence="2" id="KW-0472">Membrane</keyword>
<organism evidence="3">
    <name type="scientific">Brassica napus</name>
    <name type="common">Rape</name>
    <dbReference type="NCBI Taxonomy" id="3708"/>
    <lineage>
        <taxon>Eukaryota</taxon>
        <taxon>Viridiplantae</taxon>
        <taxon>Streptophyta</taxon>
        <taxon>Embryophyta</taxon>
        <taxon>Tracheophyta</taxon>
        <taxon>Spermatophyta</taxon>
        <taxon>Magnoliopsida</taxon>
        <taxon>eudicotyledons</taxon>
        <taxon>Gunneridae</taxon>
        <taxon>Pentapetalae</taxon>
        <taxon>rosids</taxon>
        <taxon>malvids</taxon>
        <taxon>Brassicales</taxon>
        <taxon>Brassicaceae</taxon>
        <taxon>Brassiceae</taxon>
        <taxon>Brassica</taxon>
    </lineage>
</organism>
<keyword evidence="2" id="KW-1133">Transmembrane helix</keyword>
<gene>
    <name evidence="3" type="ORF">DARMORV10_A05P01390.1</name>
</gene>
<dbReference type="Proteomes" id="UP001295469">
    <property type="component" value="Chromosome A05"/>
</dbReference>
<evidence type="ECO:0000256" key="1">
    <source>
        <dbReference type="SAM" id="MobiDB-lite"/>
    </source>
</evidence>
<protein>
    <submittedName>
        <fullName evidence="3">(rape) hypothetical protein</fullName>
    </submittedName>
</protein>
<evidence type="ECO:0000256" key="2">
    <source>
        <dbReference type="SAM" id="Phobius"/>
    </source>
</evidence>
<evidence type="ECO:0000313" key="3">
    <source>
        <dbReference type="EMBL" id="CAF2093466.1"/>
    </source>
</evidence>
<feature type="non-terminal residue" evidence="3">
    <location>
        <position position="1"/>
    </location>
</feature>
<feature type="transmembrane region" description="Helical" evidence="2">
    <location>
        <begin position="20"/>
        <end position="44"/>
    </location>
</feature>
<feature type="region of interest" description="Disordered" evidence="1">
    <location>
        <begin position="77"/>
        <end position="99"/>
    </location>
</feature>
<dbReference type="EMBL" id="HG994359">
    <property type="protein sequence ID" value="CAF2093466.1"/>
    <property type="molecule type" value="Genomic_DNA"/>
</dbReference>
<sequence>RRRDAQRNLRRRRRMIYRKWSLLSGPPVILGGAVVAAIAVGIVLQNLVIERNSPLIESWSKDLIFLMIRLRKGSKRRMSHQTNEIMDNEKKTLHYTSVS</sequence>
<proteinExistence type="predicted"/>
<dbReference type="AlphaFoldDB" id="A0A816T949"/>
<keyword evidence="2" id="KW-0812">Transmembrane</keyword>
<accession>A0A816T949</accession>